<name>A0A3R7NWN5_9TRYP</name>
<feature type="region of interest" description="Disordered" evidence="1">
    <location>
        <begin position="518"/>
        <end position="559"/>
    </location>
</feature>
<dbReference type="Proteomes" id="UP000284403">
    <property type="component" value="Unassembled WGS sequence"/>
</dbReference>
<dbReference type="AlphaFoldDB" id="A0A3R7NWN5"/>
<sequence>MRRQSKQRKPRRRAPPSLLLPSPSTTSLPDLLHSVTDMARWRGSMMEVALAGGFQCYLLDEPFNGVRRRSGGHSEAVLSKTLRFSAGRSAEQHSRQQSRMDSLRRAEVMHGTTSSPVHLAISYNSQLPQNIFESLGQAPSLGAMPPKTKTAAACALVDSRVERNKRRGSKIVCGHSADAKVMCAVRVLLVDKALLKKLWKLAAPVAFTDSRLVSEHNVDATVEEGGGSEGAGRVSSAASAANASTSPAEEGRKEKSGNGREGSDWWLPASFFLRLQQELEKVLLCPVDKDFVELTTDAATDDKDNWLAHPGSIYPQHSHMNGENFMGAGDSADHLPENTDGDVAASATPPPSARSALTSASAAASSPIGSLQVSVSGRFNGQKRVSDNVLPADAANVGDLDGRDRAYAADGRLPIVGVSVVPLGPDNAEGLELPPALSALSAKRRRRTTAAAAALPRRSGGALLPARAKPAPAGQKKAKQGPKPTEVVRGFGGPSAMRSVRNSHRRLAWGHACEEKHMRSGGSWRSWGSTAKKLPRESEYARRLRPSHQRARVHVHRPR</sequence>
<organism evidence="2 3">
    <name type="scientific">Trypanosoma conorhini</name>
    <dbReference type="NCBI Taxonomy" id="83891"/>
    <lineage>
        <taxon>Eukaryota</taxon>
        <taxon>Discoba</taxon>
        <taxon>Euglenozoa</taxon>
        <taxon>Kinetoplastea</taxon>
        <taxon>Metakinetoplastina</taxon>
        <taxon>Trypanosomatida</taxon>
        <taxon>Trypanosomatidae</taxon>
        <taxon>Trypanosoma</taxon>
    </lineage>
</organism>
<dbReference type="RefSeq" id="XP_029230603.1">
    <property type="nucleotide sequence ID" value="XM_029369320.1"/>
</dbReference>
<comment type="caution">
    <text evidence="2">The sequence shown here is derived from an EMBL/GenBank/DDBJ whole genome shotgun (WGS) entry which is preliminary data.</text>
</comment>
<proteinExistence type="predicted"/>
<feature type="region of interest" description="Disordered" evidence="1">
    <location>
        <begin position="327"/>
        <end position="360"/>
    </location>
</feature>
<feature type="compositionally biased region" description="Basic and acidic residues" evidence="1">
    <location>
        <begin position="249"/>
        <end position="261"/>
    </location>
</feature>
<feature type="compositionally biased region" description="Basic residues" evidence="1">
    <location>
        <begin position="543"/>
        <end position="559"/>
    </location>
</feature>
<feature type="region of interest" description="Disordered" evidence="1">
    <location>
        <begin position="451"/>
        <end position="498"/>
    </location>
</feature>
<feature type="compositionally biased region" description="Low complexity" evidence="1">
    <location>
        <begin position="15"/>
        <end position="27"/>
    </location>
</feature>
<evidence type="ECO:0000256" key="1">
    <source>
        <dbReference type="SAM" id="MobiDB-lite"/>
    </source>
</evidence>
<feature type="compositionally biased region" description="Low complexity" evidence="1">
    <location>
        <begin position="520"/>
        <end position="529"/>
    </location>
</feature>
<keyword evidence="3" id="KW-1185">Reference proteome</keyword>
<feature type="compositionally biased region" description="Basic residues" evidence="1">
    <location>
        <begin position="1"/>
        <end position="14"/>
    </location>
</feature>
<accession>A0A3R7NWN5</accession>
<feature type="region of interest" description="Disordered" evidence="1">
    <location>
        <begin position="1"/>
        <end position="27"/>
    </location>
</feature>
<dbReference type="EMBL" id="MKKU01000092">
    <property type="protein sequence ID" value="RNF24917.1"/>
    <property type="molecule type" value="Genomic_DNA"/>
</dbReference>
<protein>
    <submittedName>
        <fullName evidence="2">Uncharacterized protein</fullName>
    </submittedName>
</protein>
<evidence type="ECO:0000313" key="3">
    <source>
        <dbReference type="Proteomes" id="UP000284403"/>
    </source>
</evidence>
<feature type="compositionally biased region" description="Low complexity" evidence="1">
    <location>
        <begin position="231"/>
        <end position="248"/>
    </location>
</feature>
<evidence type="ECO:0000313" key="2">
    <source>
        <dbReference type="EMBL" id="RNF24917.1"/>
    </source>
</evidence>
<reference evidence="2 3" key="1">
    <citation type="journal article" date="2018" name="BMC Genomics">
        <title>Genomic comparison of Trypanosoma conorhini and Trypanosoma rangeli to Trypanosoma cruzi strains of high and low virulence.</title>
        <authorList>
            <person name="Bradwell K.R."/>
            <person name="Koparde V.N."/>
            <person name="Matveyev A.V."/>
            <person name="Serrano M.G."/>
            <person name="Alves J.M."/>
            <person name="Parikh H."/>
            <person name="Huang B."/>
            <person name="Lee V."/>
            <person name="Espinosa-Alvarez O."/>
            <person name="Ortiz P.A."/>
            <person name="Costa-Martins A.G."/>
            <person name="Teixeira M.M."/>
            <person name="Buck G.A."/>
        </authorList>
    </citation>
    <scope>NUCLEOTIDE SEQUENCE [LARGE SCALE GENOMIC DNA]</scope>
    <source>
        <strain evidence="2 3">025E</strain>
    </source>
</reference>
<feature type="compositionally biased region" description="Low complexity" evidence="1">
    <location>
        <begin position="451"/>
        <end position="475"/>
    </location>
</feature>
<gene>
    <name evidence="2" type="ORF">Tco025E_02393</name>
</gene>
<dbReference type="GeneID" id="40316004"/>
<feature type="region of interest" description="Disordered" evidence="1">
    <location>
        <begin position="222"/>
        <end position="261"/>
    </location>
</feature>